<dbReference type="PATRIC" id="fig|128780.6.peg.439"/>
<organism evidence="1 2">
    <name type="scientific">Stenotrophomonas acidaminiphila</name>
    <dbReference type="NCBI Taxonomy" id="128780"/>
    <lineage>
        <taxon>Bacteria</taxon>
        <taxon>Pseudomonadati</taxon>
        <taxon>Pseudomonadota</taxon>
        <taxon>Gammaproteobacteria</taxon>
        <taxon>Lysobacterales</taxon>
        <taxon>Lysobacteraceae</taxon>
        <taxon>Stenotrophomonas</taxon>
    </lineage>
</organism>
<gene>
    <name evidence="1" type="ORF">AOT14_04310</name>
</gene>
<dbReference type="AlphaFoldDB" id="A0A0S1AVP4"/>
<proteinExistence type="predicted"/>
<dbReference type="EMBL" id="CP012900">
    <property type="protein sequence ID" value="ALJ26881.1"/>
    <property type="molecule type" value="Genomic_DNA"/>
</dbReference>
<dbReference type="Proteomes" id="UP000061010">
    <property type="component" value="Chromosome"/>
</dbReference>
<evidence type="ECO:0000313" key="2">
    <source>
        <dbReference type="Proteomes" id="UP000061010"/>
    </source>
</evidence>
<sequence length="56" mass="6274">MGTTNKAWHEHNRMPPNATFQQRVAWHLAHAAACGCRPMPPAIVEFLKEHGPRDSA</sequence>
<name>A0A0S1AVP4_9GAMM</name>
<evidence type="ECO:0000313" key="1">
    <source>
        <dbReference type="EMBL" id="ALJ26881.1"/>
    </source>
</evidence>
<protein>
    <submittedName>
        <fullName evidence="1">Uncharacterized protein</fullName>
    </submittedName>
</protein>
<reference evidence="1 2" key="1">
    <citation type="journal article" date="2015" name="Genome Announc.">
        <title>Complete Genome Sequencing of Stenotrophomonas acidaminiphila ZAC14D2_NAIMI4_2, a Multidrug-Resistant Strain Isolated from Sediments of a Polluted River in Mexico, Uncovers New Antibiotic Resistance Genes and a Novel Class-II Lasso Peptide Biosynthesis Gene Cluster.</title>
        <authorList>
            <person name="Vinuesa P."/>
            <person name="Ochoa-Sanchez L.E."/>
        </authorList>
    </citation>
    <scope>NUCLEOTIDE SEQUENCE [LARGE SCALE GENOMIC DNA]</scope>
    <source>
        <strain evidence="1 2">ZAC14D2_NAIMI4_2</strain>
    </source>
</reference>
<accession>A0A0S1AVP4</accession>
<dbReference type="KEGG" id="sacz:AOT14_04310"/>
<keyword evidence="2" id="KW-1185">Reference proteome</keyword>